<feature type="transmembrane region" description="Helical" evidence="3">
    <location>
        <begin position="50"/>
        <end position="74"/>
    </location>
</feature>
<dbReference type="PROSITE" id="PS00136">
    <property type="entry name" value="SUBTILASE_ASP"/>
    <property type="match status" value="1"/>
</dbReference>
<dbReference type="GO" id="GO:0016787">
    <property type="term" value="F:hydrolase activity"/>
    <property type="evidence" value="ECO:0007669"/>
    <property type="project" value="UniProtKB-KW"/>
</dbReference>
<evidence type="ECO:0000313" key="5">
    <source>
        <dbReference type="Proteomes" id="UP000283090"/>
    </source>
</evidence>
<dbReference type="GeneID" id="93591339"/>
<feature type="compositionally biased region" description="Polar residues" evidence="2">
    <location>
        <begin position="133"/>
        <end position="143"/>
    </location>
</feature>
<dbReference type="RefSeq" id="XP_067486697.1">
    <property type="nucleotide sequence ID" value="XM_067638850.1"/>
</dbReference>
<evidence type="ECO:0008006" key="6">
    <source>
        <dbReference type="Google" id="ProtNLM"/>
    </source>
</evidence>
<feature type="region of interest" description="Disordered" evidence="2">
    <location>
        <begin position="109"/>
        <end position="160"/>
    </location>
</feature>
<comment type="caution">
    <text evidence="4">The sequence shown here is derived from an EMBL/GenBank/DDBJ whole genome shotgun (WGS) entry which is preliminary data.</text>
</comment>
<reference evidence="4 5" key="1">
    <citation type="submission" date="2019-01" db="EMBL/GenBank/DDBJ databases">
        <title>Intercellular communication is required for trap formation in the nematode-trapping fungus Duddingtonia flagrans.</title>
        <authorList>
            <person name="Youssar L."/>
            <person name="Wernet V."/>
            <person name="Hensel N."/>
            <person name="Hildebrandt H.-G."/>
            <person name="Fischer R."/>
        </authorList>
    </citation>
    <scope>NUCLEOTIDE SEQUENCE [LARGE SCALE GENOMIC DNA]</scope>
    <source>
        <strain evidence="4 5">CBS H-5679</strain>
    </source>
</reference>
<accession>A0A436ZQN4</accession>
<feature type="compositionally biased region" description="Basic and acidic residues" evidence="2">
    <location>
        <begin position="148"/>
        <end position="157"/>
    </location>
</feature>
<keyword evidence="5" id="KW-1185">Reference proteome</keyword>
<dbReference type="AlphaFoldDB" id="A0A436ZQN4"/>
<evidence type="ECO:0000256" key="3">
    <source>
        <dbReference type="SAM" id="Phobius"/>
    </source>
</evidence>
<dbReference type="VEuPathDB" id="FungiDB:DFL_009028"/>
<name>A0A436ZQN4_ARTFL</name>
<keyword evidence="3" id="KW-0472">Membrane</keyword>
<dbReference type="InterPro" id="IPR023827">
    <property type="entry name" value="Peptidase_S8_Asp-AS"/>
</dbReference>
<keyword evidence="3" id="KW-0812">Transmembrane</keyword>
<organism evidence="4 5">
    <name type="scientific">Arthrobotrys flagrans</name>
    <name type="common">Nematode-trapping fungus</name>
    <name type="synonym">Trichothecium flagrans</name>
    <dbReference type="NCBI Taxonomy" id="97331"/>
    <lineage>
        <taxon>Eukaryota</taxon>
        <taxon>Fungi</taxon>
        <taxon>Dikarya</taxon>
        <taxon>Ascomycota</taxon>
        <taxon>Pezizomycotina</taxon>
        <taxon>Orbiliomycetes</taxon>
        <taxon>Orbiliales</taxon>
        <taxon>Orbiliaceae</taxon>
        <taxon>Arthrobotrys</taxon>
    </lineage>
</organism>
<keyword evidence="3" id="KW-1133">Transmembrane helix</keyword>
<keyword evidence="1" id="KW-0378">Hydrolase</keyword>
<dbReference type="Proteomes" id="UP000283090">
    <property type="component" value="Unassembled WGS sequence"/>
</dbReference>
<proteinExistence type="predicted"/>
<feature type="compositionally biased region" description="Polar residues" evidence="2">
    <location>
        <begin position="109"/>
        <end position="118"/>
    </location>
</feature>
<evidence type="ECO:0000256" key="2">
    <source>
        <dbReference type="SAM" id="MobiDB-lite"/>
    </source>
</evidence>
<sequence>MWCIVSKSQRMNEVLFKELDEELLDGPLAGWPLPLAKFSTFKVKSGYLGVWAYAIISGTVRALVALESSLGALFRTKGMRYPFAVCEWYSCQLAPPGVEHWYNQEINGGSQGKLQSGSYAKRDIGRKHHRSPFSRNEIPNSKAQNRHQVRDLNKPSDTDDEVVAFKDAPAGLLILSAPKDPNFVATEQRKNTYFHYKNLGEGAVVYLLDTGFDPSHEEVEDIKIQD</sequence>
<evidence type="ECO:0000256" key="1">
    <source>
        <dbReference type="ARBA" id="ARBA00022801"/>
    </source>
</evidence>
<protein>
    <recommendedName>
        <fullName evidence="6">Peptidase S8/S53 domain-containing protein</fullName>
    </recommendedName>
</protein>
<gene>
    <name evidence="4" type="ORF">DFL_009028</name>
</gene>
<evidence type="ECO:0000313" key="4">
    <source>
        <dbReference type="EMBL" id="RVD81153.1"/>
    </source>
</evidence>
<dbReference type="OrthoDB" id="3946663at2759"/>
<dbReference type="EMBL" id="SAEB01000012">
    <property type="protein sequence ID" value="RVD81153.1"/>
    <property type="molecule type" value="Genomic_DNA"/>
</dbReference>